<evidence type="ECO:0000256" key="3">
    <source>
        <dbReference type="ARBA" id="ARBA00023004"/>
    </source>
</evidence>
<dbReference type="GO" id="GO:0051213">
    <property type="term" value="F:dioxygenase activity"/>
    <property type="evidence" value="ECO:0007669"/>
    <property type="project" value="UniProtKB-KW"/>
</dbReference>
<dbReference type="CDD" id="cd03528">
    <property type="entry name" value="Rieske_RO_ferredoxin"/>
    <property type="match status" value="1"/>
</dbReference>
<dbReference type="EMBL" id="LN868938">
    <property type="protein sequence ID" value="CRY73766.1"/>
    <property type="molecule type" value="Genomic_DNA"/>
</dbReference>
<dbReference type="GO" id="GO:0016705">
    <property type="term" value="F:oxidoreductase activity, acting on paired donors, with incorporation or reduction of molecular oxygen"/>
    <property type="evidence" value="ECO:0007669"/>
    <property type="project" value="UniProtKB-ARBA"/>
</dbReference>
<dbReference type="AlphaFoldDB" id="A0A0H5NUQ7"/>
<dbReference type="InterPro" id="IPR036922">
    <property type="entry name" value="Rieske_2Fe-2S_sf"/>
</dbReference>
<dbReference type="GO" id="GO:0046872">
    <property type="term" value="F:metal ion binding"/>
    <property type="evidence" value="ECO:0007669"/>
    <property type="project" value="UniProtKB-KW"/>
</dbReference>
<reference evidence="7" key="1">
    <citation type="submission" date="2015-03" db="EMBL/GenBank/DDBJ databases">
        <authorList>
            <consortium name="Pathogen Informatics"/>
        </authorList>
    </citation>
    <scope>NUCLEOTIDE SEQUENCE [LARGE SCALE GENOMIC DNA]</scope>
    <source>
        <strain evidence="7">NCTC11134</strain>
    </source>
</reference>
<evidence type="ECO:0000256" key="1">
    <source>
        <dbReference type="ARBA" id="ARBA00022714"/>
    </source>
</evidence>
<keyword evidence="2" id="KW-0479">Metal-binding</keyword>
<dbReference type="Proteomes" id="UP000057820">
    <property type="component" value="Chromosome 1"/>
</dbReference>
<evidence type="ECO:0000256" key="2">
    <source>
        <dbReference type="ARBA" id="ARBA00022723"/>
    </source>
</evidence>
<sequence length="110" mass="11781">MTTTEQSENLVRVCAVDELAPGNVTRVDTNPPIAVYNIDGEFYATADWCSHDKSSLADEGFIENGQIECGWHFAKFCIKTGAVTAPPATEPLAKYAVRVVDGAVFVAVTG</sequence>
<protein>
    <submittedName>
        <fullName evidence="6">Biphenyl dioxygenase ferredoxin subunit</fullName>
    </submittedName>
</protein>
<dbReference type="InterPro" id="IPR017941">
    <property type="entry name" value="Rieske_2Fe-2S"/>
</dbReference>
<keyword evidence="6" id="KW-0560">Oxidoreductase</keyword>
<dbReference type="PANTHER" id="PTHR21496">
    <property type="entry name" value="FERREDOXIN-RELATED"/>
    <property type="match status" value="1"/>
</dbReference>
<evidence type="ECO:0000313" key="6">
    <source>
        <dbReference type="EMBL" id="CRY73766.1"/>
    </source>
</evidence>
<dbReference type="GO" id="GO:0051537">
    <property type="term" value="F:2 iron, 2 sulfur cluster binding"/>
    <property type="evidence" value="ECO:0007669"/>
    <property type="project" value="UniProtKB-KW"/>
</dbReference>
<accession>A0A0H5NUQ7</accession>
<evidence type="ECO:0000259" key="5">
    <source>
        <dbReference type="PROSITE" id="PS51296"/>
    </source>
</evidence>
<dbReference type="Pfam" id="PF00355">
    <property type="entry name" value="Rieske"/>
    <property type="match status" value="1"/>
</dbReference>
<dbReference type="PROSITE" id="PS51296">
    <property type="entry name" value="RIESKE"/>
    <property type="match status" value="1"/>
</dbReference>
<dbReference type="SUPFAM" id="SSF50022">
    <property type="entry name" value="ISP domain"/>
    <property type="match status" value="1"/>
</dbReference>
<proteinExistence type="predicted"/>
<evidence type="ECO:0000313" key="7">
    <source>
        <dbReference type="Proteomes" id="UP000057820"/>
    </source>
</evidence>
<keyword evidence="1" id="KW-0001">2Fe-2S</keyword>
<keyword evidence="6" id="KW-0223">Dioxygenase</keyword>
<dbReference type="RefSeq" id="WP_060589996.1">
    <property type="nucleotide sequence ID" value="NZ_JADLQK010000002.1"/>
</dbReference>
<dbReference type="PANTHER" id="PTHR21496:SF23">
    <property type="entry name" value="3-PHENYLPROPIONATE_CINNAMIC ACID DIOXYGENASE FERREDOXIN SUBUNIT"/>
    <property type="match status" value="1"/>
</dbReference>
<dbReference type="Gene3D" id="2.102.10.10">
    <property type="entry name" value="Rieske [2Fe-2S] iron-sulphur domain"/>
    <property type="match status" value="1"/>
</dbReference>
<keyword evidence="4" id="KW-0411">Iron-sulfur</keyword>
<organism evidence="6 7">
    <name type="scientific">Nocardia farcinica</name>
    <dbReference type="NCBI Taxonomy" id="37329"/>
    <lineage>
        <taxon>Bacteria</taxon>
        <taxon>Bacillati</taxon>
        <taxon>Actinomycetota</taxon>
        <taxon>Actinomycetes</taxon>
        <taxon>Mycobacteriales</taxon>
        <taxon>Nocardiaceae</taxon>
        <taxon>Nocardia</taxon>
    </lineage>
</organism>
<name>A0A0H5NUQ7_NOCFR</name>
<feature type="domain" description="Rieske" evidence="5">
    <location>
        <begin position="11"/>
        <end position="106"/>
    </location>
</feature>
<dbReference type="GO" id="GO:0004497">
    <property type="term" value="F:monooxygenase activity"/>
    <property type="evidence" value="ECO:0007669"/>
    <property type="project" value="UniProtKB-ARBA"/>
</dbReference>
<keyword evidence="3" id="KW-0408">Iron</keyword>
<gene>
    <name evidence="6" type="primary">bphA3</name>
    <name evidence="6" type="ORF">ERS450000_00302</name>
</gene>
<dbReference type="KEGG" id="nfr:ERS450000_00302"/>
<evidence type="ECO:0000256" key="4">
    <source>
        <dbReference type="ARBA" id="ARBA00023014"/>
    </source>
</evidence>